<accession>A0A3B1CM09</accession>
<name>A0A3B1CM09_9ZZZZ</name>
<protein>
    <recommendedName>
        <fullName evidence="1">DUF5723 domain-containing protein</fullName>
    </recommendedName>
</protein>
<evidence type="ECO:0000313" key="2">
    <source>
        <dbReference type="EMBL" id="VAX25008.1"/>
    </source>
</evidence>
<dbReference type="InterPro" id="IPR043781">
    <property type="entry name" value="DUF5723"/>
</dbReference>
<dbReference type="EMBL" id="UOGD01000287">
    <property type="protein sequence ID" value="VAX25008.1"/>
    <property type="molecule type" value="Genomic_DNA"/>
</dbReference>
<organism evidence="2">
    <name type="scientific">hydrothermal vent metagenome</name>
    <dbReference type="NCBI Taxonomy" id="652676"/>
    <lineage>
        <taxon>unclassified sequences</taxon>
        <taxon>metagenomes</taxon>
        <taxon>ecological metagenomes</taxon>
    </lineage>
</organism>
<dbReference type="AlphaFoldDB" id="A0A3B1CM09"/>
<evidence type="ECO:0000259" key="1">
    <source>
        <dbReference type="Pfam" id="PF18990"/>
    </source>
</evidence>
<feature type="domain" description="DUF5723" evidence="1">
    <location>
        <begin position="69"/>
        <end position="448"/>
    </location>
</feature>
<reference evidence="2" key="1">
    <citation type="submission" date="2018-06" db="EMBL/GenBank/DDBJ databases">
        <authorList>
            <person name="Zhirakovskaya E."/>
        </authorList>
    </citation>
    <scope>NUCLEOTIDE SEQUENCE</scope>
</reference>
<gene>
    <name evidence="2" type="ORF">MNBD_IGNAVI01-2155</name>
</gene>
<proteinExistence type="predicted"/>
<dbReference type="Gene3D" id="2.40.160.60">
    <property type="entry name" value="Outer membrane protein transport protein (OMPP1/FadL/TodX)"/>
    <property type="match status" value="1"/>
</dbReference>
<dbReference type="Pfam" id="PF18990">
    <property type="entry name" value="DUF5723"/>
    <property type="match status" value="1"/>
</dbReference>
<sequence>MKLIRIFLILLIYTFNLSAQNGGSVSYPDARSVAMGSQFAVTAFGIYAVNSNPANLVISNTKIEVAAILPIPNFSGSTGSDFLTVSDLNYYFGGVRDADGALVGRFLTDADKQNFLAKFDSGNEIRSSAIINLLAVSFYPDKKIGAFSFTINDILGQKTAIPKDVFELGLYGNEIGREYNFDGLVFSSSYLREYDLSYARDFSKLLKNVFSNFTAGITLKYIQGFAYSEIERAQTRVITNEDHSIRVINNMEANFAFSPDLGITYDFENVQRNSDFGAFLQPVGNGWGINIGFSAQLEDVWKFGLSFTDIGVVSWNSGAATYSANGDVLIKDIINSDVIDSLTSVVEPTGSYSSGFTSNLPTALRMGASVRLDKIVRGNFPGELVLALGYNQGFTNGANNTTFPLLSLGAEWKPTEIIPIRSGIVLGGFDGIAWSFGFGIDARFVEFNLATSNITTVFMGNNSKVVHVVFGSRWKIW</sequence>